<organism evidence="2 3">
    <name type="scientific">Phycomyces blakesleeanus</name>
    <dbReference type="NCBI Taxonomy" id="4837"/>
    <lineage>
        <taxon>Eukaryota</taxon>
        <taxon>Fungi</taxon>
        <taxon>Fungi incertae sedis</taxon>
        <taxon>Mucoromycota</taxon>
        <taxon>Mucoromycotina</taxon>
        <taxon>Mucoromycetes</taxon>
        <taxon>Mucorales</taxon>
        <taxon>Phycomycetaceae</taxon>
        <taxon>Phycomyces</taxon>
    </lineage>
</organism>
<keyword evidence="1" id="KW-0812">Transmembrane</keyword>
<protein>
    <submittedName>
        <fullName evidence="2">Uncharacterized protein</fullName>
    </submittedName>
</protein>
<evidence type="ECO:0000313" key="3">
    <source>
        <dbReference type="Proteomes" id="UP001448207"/>
    </source>
</evidence>
<keyword evidence="1" id="KW-0472">Membrane</keyword>
<gene>
    <name evidence="2" type="ORF">J3Q64DRAFT_1770008</name>
</gene>
<proteinExistence type="predicted"/>
<reference evidence="2 3" key="1">
    <citation type="submission" date="2024-04" db="EMBL/GenBank/DDBJ databases">
        <title>Symmetric and asymmetric DNA N6-adenine methylation regulates different biological responses in Mucorales.</title>
        <authorList>
            <consortium name="Lawrence Berkeley National Laboratory"/>
            <person name="Lax C."/>
            <person name="Mondo S.J."/>
            <person name="Osorio-Concepcion M."/>
            <person name="Muszewska A."/>
            <person name="Corrochano-Luque M."/>
            <person name="Gutierrez G."/>
            <person name="Riley R."/>
            <person name="Lipzen A."/>
            <person name="Guo J."/>
            <person name="Hundley H."/>
            <person name="Amirebrahimi M."/>
            <person name="Ng V."/>
            <person name="Lorenzo-Gutierrez D."/>
            <person name="Binder U."/>
            <person name="Yang J."/>
            <person name="Song Y."/>
            <person name="Canovas D."/>
            <person name="Navarro E."/>
            <person name="Freitag M."/>
            <person name="Gabaldon T."/>
            <person name="Grigoriev I.V."/>
            <person name="Corrochano L.M."/>
            <person name="Nicolas F.E."/>
            <person name="Garre V."/>
        </authorList>
    </citation>
    <scope>NUCLEOTIDE SEQUENCE [LARGE SCALE GENOMIC DNA]</scope>
    <source>
        <strain evidence="2 3">L51</strain>
    </source>
</reference>
<accession>A0ABR3ALD9</accession>
<dbReference type="EMBL" id="JBCLYO010000029">
    <property type="protein sequence ID" value="KAL0076963.1"/>
    <property type="molecule type" value="Genomic_DNA"/>
</dbReference>
<feature type="transmembrane region" description="Helical" evidence="1">
    <location>
        <begin position="49"/>
        <end position="68"/>
    </location>
</feature>
<dbReference type="Proteomes" id="UP001448207">
    <property type="component" value="Unassembled WGS sequence"/>
</dbReference>
<keyword evidence="3" id="KW-1185">Reference proteome</keyword>
<sequence length="143" mass="16671">MAELDRGACEFPIWVPLVGCLLNVDTHTLSLSHSLTHPHTHPHTHTHTLTAHIIIIIYIYINNYIHIYTYKKNIRTQMCPQTQTQTTHKKERYLLINEFVAMETISEKCNKLIKRRKRICYRGNQDVHILLPLSLSLSLSLCV</sequence>
<keyword evidence="1" id="KW-1133">Transmembrane helix</keyword>
<evidence type="ECO:0000256" key="1">
    <source>
        <dbReference type="SAM" id="Phobius"/>
    </source>
</evidence>
<comment type="caution">
    <text evidence="2">The sequence shown here is derived from an EMBL/GenBank/DDBJ whole genome shotgun (WGS) entry which is preliminary data.</text>
</comment>
<name>A0ABR3ALD9_PHYBL</name>
<evidence type="ECO:0000313" key="2">
    <source>
        <dbReference type="EMBL" id="KAL0076963.1"/>
    </source>
</evidence>